<reference evidence="2" key="1">
    <citation type="submission" date="2025-08" db="UniProtKB">
        <authorList>
            <consortium name="RefSeq"/>
        </authorList>
    </citation>
    <scope>IDENTIFICATION</scope>
</reference>
<protein>
    <submittedName>
        <fullName evidence="2">Uncharacterized protein LOC136087609</fullName>
    </submittedName>
</protein>
<evidence type="ECO:0000313" key="1">
    <source>
        <dbReference type="Proteomes" id="UP001652625"/>
    </source>
</evidence>
<dbReference type="Proteomes" id="UP001652625">
    <property type="component" value="Chromosome 11"/>
</dbReference>
<keyword evidence="1" id="KW-1185">Reference proteome</keyword>
<dbReference type="GeneID" id="136087609"/>
<gene>
    <name evidence="2" type="primary">LOC136087609</name>
</gene>
<sequence length="147" mass="17230">MIWARAVWVENYEEIEDVVPRKWIDTEKNLLFWPAGVSYRRAVKEEMDVDETWNKYKLIKIKFDSDNMEELKEYCYTTAAEEEDVTDICVSKSAFKLKKLPDFPLPPPVFKSVEKNPLKRSFDFNLSPGSTSFKQSNLCSLSDNFLP</sequence>
<dbReference type="RefSeq" id="XP_065666995.1">
    <property type="nucleotide sequence ID" value="XM_065810923.1"/>
</dbReference>
<proteinExistence type="predicted"/>
<name>A0ABM4CYH0_HYDVU</name>
<evidence type="ECO:0000313" key="2">
    <source>
        <dbReference type="RefSeq" id="XP_065666995.1"/>
    </source>
</evidence>
<organism evidence="1 2">
    <name type="scientific">Hydra vulgaris</name>
    <name type="common">Hydra</name>
    <name type="synonym">Hydra attenuata</name>
    <dbReference type="NCBI Taxonomy" id="6087"/>
    <lineage>
        <taxon>Eukaryota</taxon>
        <taxon>Metazoa</taxon>
        <taxon>Cnidaria</taxon>
        <taxon>Hydrozoa</taxon>
        <taxon>Hydroidolina</taxon>
        <taxon>Anthoathecata</taxon>
        <taxon>Aplanulata</taxon>
        <taxon>Hydridae</taxon>
        <taxon>Hydra</taxon>
    </lineage>
</organism>
<accession>A0ABM4CYH0</accession>